<dbReference type="InterPro" id="IPR036768">
    <property type="entry name" value="PolIII_chi_sf"/>
</dbReference>
<dbReference type="Proteomes" id="UP000242502">
    <property type="component" value="Unassembled WGS sequence"/>
</dbReference>
<comment type="caution">
    <text evidence="1">The sequence shown here is derived from an EMBL/GenBank/DDBJ whole genome shotgun (WGS) entry which is preliminary data.</text>
</comment>
<name>A0A1D2QQS3_9GAMM</name>
<dbReference type="GO" id="GO:0006260">
    <property type="term" value="P:DNA replication"/>
    <property type="evidence" value="ECO:0007669"/>
    <property type="project" value="InterPro"/>
</dbReference>
<dbReference type="AlphaFoldDB" id="A0A1D2QQS3"/>
<proteinExistence type="predicted"/>
<dbReference type="GO" id="GO:0003887">
    <property type="term" value="F:DNA-directed DNA polymerase activity"/>
    <property type="evidence" value="ECO:0007669"/>
    <property type="project" value="InterPro"/>
</dbReference>
<evidence type="ECO:0008006" key="3">
    <source>
        <dbReference type="Google" id="ProtNLM"/>
    </source>
</evidence>
<organism evidence="1 2">
    <name type="scientific">Candidatus Endobugula sertula</name>
    <name type="common">Bugula neritina bacterial symbiont</name>
    <dbReference type="NCBI Taxonomy" id="62101"/>
    <lineage>
        <taxon>Bacteria</taxon>
        <taxon>Pseudomonadati</taxon>
        <taxon>Pseudomonadota</taxon>
        <taxon>Gammaproteobacteria</taxon>
        <taxon>Cellvibrionales</taxon>
        <taxon>Cellvibrionaceae</taxon>
        <taxon>Candidatus Endobugula</taxon>
    </lineage>
</organism>
<dbReference type="Gene3D" id="3.40.50.10110">
    <property type="entry name" value="DNA polymerase III subunit chi"/>
    <property type="match status" value="1"/>
</dbReference>
<dbReference type="GO" id="GO:0003677">
    <property type="term" value="F:DNA binding"/>
    <property type="evidence" value="ECO:0007669"/>
    <property type="project" value="InterPro"/>
</dbReference>
<dbReference type="EMBL" id="MDLC01000017">
    <property type="protein sequence ID" value="ODS23931.1"/>
    <property type="molecule type" value="Genomic_DNA"/>
</dbReference>
<evidence type="ECO:0000313" key="1">
    <source>
        <dbReference type="EMBL" id="ODS23931.1"/>
    </source>
</evidence>
<dbReference type="PANTHER" id="PTHR38767">
    <property type="entry name" value="DNA POLYMERASE III SUBUNIT CHI"/>
    <property type="match status" value="1"/>
</dbReference>
<dbReference type="STRING" id="62101.AB835_06320"/>
<sequence length="145" mass="17145">MTEIDFYILPNDSLAARDHFACRLAEKAIRMGKEVLIQVNDQQHGESLSDYLWSYKPESFLPHLVWGKGKQEGHLSTKVIIDWLEPHERFHDVMINLKHEIPTTFSRFQKLSEIVVQESELLPITRSHFQFYRDRGYPLKAHKVR</sequence>
<dbReference type="GO" id="GO:0032298">
    <property type="term" value="P:positive regulation of DNA-templated DNA replication initiation"/>
    <property type="evidence" value="ECO:0007669"/>
    <property type="project" value="TreeGrafter"/>
</dbReference>
<gene>
    <name evidence="1" type="ORF">AB835_06320</name>
</gene>
<dbReference type="Pfam" id="PF04364">
    <property type="entry name" value="DNA_pol3_chi"/>
    <property type="match status" value="1"/>
</dbReference>
<dbReference type="SUPFAM" id="SSF102400">
    <property type="entry name" value="DNA polymerase III chi subunit"/>
    <property type="match status" value="1"/>
</dbReference>
<dbReference type="InterPro" id="IPR007459">
    <property type="entry name" value="DNA_pol3_chi"/>
</dbReference>
<dbReference type="PANTHER" id="PTHR38767:SF1">
    <property type="entry name" value="DNA POLYMERASE III SUBUNIT CHI"/>
    <property type="match status" value="1"/>
</dbReference>
<accession>A0A1D2QQS3</accession>
<protein>
    <recommendedName>
        <fullName evidence="3">DNA polymerase III subunit chi</fullName>
    </recommendedName>
</protein>
<evidence type="ECO:0000313" key="2">
    <source>
        <dbReference type="Proteomes" id="UP000242502"/>
    </source>
</evidence>
<reference evidence="1 2" key="1">
    <citation type="journal article" date="2016" name="Appl. Environ. Microbiol.">
        <title>Lack of Overt Genome Reduction in the Bryostatin-Producing Bryozoan Symbiont "Candidatus Endobugula sertula".</title>
        <authorList>
            <person name="Miller I.J."/>
            <person name="Vanee N."/>
            <person name="Fong S.S."/>
            <person name="Lim-Fong G.E."/>
            <person name="Kwan J.C."/>
        </authorList>
    </citation>
    <scope>NUCLEOTIDE SEQUENCE [LARGE SCALE GENOMIC DNA]</scope>
    <source>
        <strain evidence="1">AB1-4</strain>
    </source>
</reference>